<dbReference type="Gene3D" id="1.10.1740.10">
    <property type="match status" value="1"/>
</dbReference>
<keyword evidence="4" id="KW-0804">Transcription</keyword>
<evidence type="ECO:0000256" key="2">
    <source>
        <dbReference type="ARBA" id="ARBA00023015"/>
    </source>
</evidence>
<comment type="caution">
    <text evidence="7">The sequence shown here is derived from an EMBL/GenBank/DDBJ whole genome shotgun (WGS) entry which is preliminary data.</text>
</comment>
<protein>
    <submittedName>
        <fullName evidence="7">RNA polymerase sigma-70 factor</fullName>
    </submittedName>
</protein>
<dbReference type="AlphaFoldDB" id="A0A0F5JGI5"/>
<keyword evidence="8" id="KW-1185">Reference proteome</keyword>
<dbReference type="InterPro" id="IPR014327">
    <property type="entry name" value="RNA_pol_sigma70_bacteroid"/>
</dbReference>
<sequence length="187" mass="21848">MEKNSEHIIQWVCEMASSDSQTAFKSLYLAYFQKLIRFVSLYISCEVETEEIVSDTLLAVWNNRRTLPDIANFDSYIYTIARNKIINYYRIKRVEKVELEENTIDLFIHTNTTPEEELISKEDIERLNAAINSLPNKCKMAFKLVREDKLKYKEVAIILDISVKTLEAHLATAVRKLRETLSKEMTS</sequence>
<dbReference type="InterPro" id="IPR039425">
    <property type="entry name" value="RNA_pol_sigma-70-like"/>
</dbReference>
<dbReference type="GO" id="GO:0016987">
    <property type="term" value="F:sigma factor activity"/>
    <property type="evidence" value="ECO:0007669"/>
    <property type="project" value="UniProtKB-KW"/>
</dbReference>
<dbReference type="Proteomes" id="UP000033035">
    <property type="component" value="Unassembled WGS sequence"/>
</dbReference>
<dbReference type="InterPro" id="IPR013324">
    <property type="entry name" value="RNA_pol_sigma_r3/r4-like"/>
</dbReference>
<evidence type="ECO:0000256" key="3">
    <source>
        <dbReference type="ARBA" id="ARBA00023082"/>
    </source>
</evidence>
<dbReference type="NCBIfam" id="TIGR02985">
    <property type="entry name" value="Sig70_bacteroi1"/>
    <property type="match status" value="1"/>
</dbReference>
<dbReference type="InterPro" id="IPR007627">
    <property type="entry name" value="RNA_pol_sigma70_r2"/>
</dbReference>
<dbReference type="GO" id="GO:0003677">
    <property type="term" value="F:DNA binding"/>
    <property type="evidence" value="ECO:0007669"/>
    <property type="project" value="InterPro"/>
</dbReference>
<reference evidence="7 8" key="1">
    <citation type="submission" date="2013-04" db="EMBL/GenBank/DDBJ databases">
        <title>The Genome Sequence of Parabacteroides gordonii DSM 23371.</title>
        <authorList>
            <consortium name="The Broad Institute Genomics Platform"/>
            <person name="Earl A."/>
            <person name="Ward D."/>
            <person name="Feldgarden M."/>
            <person name="Gevers D."/>
            <person name="Martens E."/>
            <person name="Sakamoto M."/>
            <person name="Benno Y."/>
            <person name="Suzuki N."/>
            <person name="Matsunaga N."/>
            <person name="Koshihara K."/>
            <person name="Seki M."/>
            <person name="Komiya H."/>
            <person name="Walker B."/>
            <person name="Young S."/>
            <person name="Zeng Q."/>
            <person name="Gargeya S."/>
            <person name="Fitzgerald M."/>
            <person name="Haas B."/>
            <person name="Abouelleil A."/>
            <person name="Allen A.W."/>
            <person name="Alvarado L."/>
            <person name="Arachchi H.M."/>
            <person name="Berlin A.M."/>
            <person name="Chapman S.B."/>
            <person name="Gainer-Dewar J."/>
            <person name="Goldberg J."/>
            <person name="Griggs A."/>
            <person name="Gujja S."/>
            <person name="Hansen M."/>
            <person name="Howarth C."/>
            <person name="Imamovic A."/>
            <person name="Ireland A."/>
            <person name="Larimer J."/>
            <person name="McCowan C."/>
            <person name="Murphy C."/>
            <person name="Pearson M."/>
            <person name="Poon T.W."/>
            <person name="Priest M."/>
            <person name="Roberts A."/>
            <person name="Saif S."/>
            <person name="Shea T."/>
            <person name="Sisk P."/>
            <person name="Sykes S."/>
            <person name="Wortman J."/>
            <person name="Nusbaum C."/>
            <person name="Birren B."/>
        </authorList>
    </citation>
    <scope>NUCLEOTIDE SEQUENCE [LARGE SCALE GENOMIC DNA]</scope>
    <source>
        <strain evidence="7 8">MS-1</strain>
    </source>
</reference>
<keyword evidence="3" id="KW-0731">Sigma factor</keyword>
<dbReference type="PANTHER" id="PTHR43133:SF46">
    <property type="entry name" value="RNA POLYMERASE SIGMA-70 FACTOR ECF SUBFAMILY"/>
    <property type="match status" value="1"/>
</dbReference>
<gene>
    <name evidence="7" type="ORF">HMPREF1536_02281</name>
</gene>
<organism evidence="7 8">
    <name type="scientific">Parabacteroides gordonii MS-1 = DSM 23371</name>
    <dbReference type="NCBI Taxonomy" id="1203610"/>
    <lineage>
        <taxon>Bacteria</taxon>
        <taxon>Pseudomonadati</taxon>
        <taxon>Bacteroidota</taxon>
        <taxon>Bacteroidia</taxon>
        <taxon>Bacteroidales</taxon>
        <taxon>Tannerellaceae</taxon>
        <taxon>Parabacteroides</taxon>
    </lineage>
</organism>
<feature type="domain" description="RNA polymerase sigma factor 70 region 4 type 2" evidence="6">
    <location>
        <begin position="125"/>
        <end position="177"/>
    </location>
</feature>
<dbReference type="InterPro" id="IPR013325">
    <property type="entry name" value="RNA_pol_sigma_r2"/>
</dbReference>
<dbReference type="PATRIC" id="fig|1203610.3.peg.2342"/>
<feature type="domain" description="RNA polymerase sigma-70 region 2" evidence="5">
    <location>
        <begin position="27"/>
        <end position="90"/>
    </location>
</feature>
<dbReference type="InterPro" id="IPR036388">
    <property type="entry name" value="WH-like_DNA-bd_sf"/>
</dbReference>
<dbReference type="STRING" id="1203610.HMPREF1536_02281"/>
<evidence type="ECO:0000313" key="8">
    <source>
        <dbReference type="Proteomes" id="UP000033035"/>
    </source>
</evidence>
<dbReference type="Pfam" id="PF04542">
    <property type="entry name" value="Sigma70_r2"/>
    <property type="match status" value="1"/>
</dbReference>
<dbReference type="NCBIfam" id="TIGR02937">
    <property type="entry name" value="sigma70-ECF"/>
    <property type="match status" value="1"/>
</dbReference>
<dbReference type="Pfam" id="PF08281">
    <property type="entry name" value="Sigma70_r4_2"/>
    <property type="match status" value="1"/>
</dbReference>
<proteinExistence type="inferred from homology"/>
<evidence type="ECO:0000259" key="5">
    <source>
        <dbReference type="Pfam" id="PF04542"/>
    </source>
</evidence>
<evidence type="ECO:0000256" key="1">
    <source>
        <dbReference type="ARBA" id="ARBA00010641"/>
    </source>
</evidence>
<dbReference type="InterPro" id="IPR014284">
    <property type="entry name" value="RNA_pol_sigma-70_dom"/>
</dbReference>
<evidence type="ECO:0000313" key="7">
    <source>
        <dbReference type="EMBL" id="KKB56645.1"/>
    </source>
</evidence>
<dbReference type="EMBL" id="AQHW01000014">
    <property type="protein sequence ID" value="KKB56645.1"/>
    <property type="molecule type" value="Genomic_DNA"/>
</dbReference>
<evidence type="ECO:0000256" key="4">
    <source>
        <dbReference type="ARBA" id="ARBA00023163"/>
    </source>
</evidence>
<accession>A0A0F5JGI5</accession>
<dbReference type="PANTHER" id="PTHR43133">
    <property type="entry name" value="RNA POLYMERASE ECF-TYPE SIGMA FACTO"/>
    <property type="match status" value="1"/>
</dbReference>
<name>A0A0F5JGI5_9BACT</name>
<dbReference type="SUPFAM" id="SSF88659">
    <property type="entry name" value="Sigma3 and sigma4 domains of RNA polymerase sigma factors"/>
    <property type="match status" value="1"/>
</dbReference>
<dbReference type="Gene3D" id="1.10.10.10">
    <property type="entry name" value="Winged helix-like DNA-binding domain superfamily/Winged helix DNA-binding domain"/>
    <property type="match status" value="1"/>
</dbReference>
<keyword evidence="2" id="KW-0805">Transcription regulation</keyword>
<dbReference type="InterPro" id="IPR013249">
    <property type="entry name" value="RNA_pol_sigma70_r4_t2"/>
</dbReference>
<dbReference type="GO" id="GO:0006352">
    <property type="term" value="P:DNA-templated transcription initiation"/>
    <property type="evidence" value="ECO:0007669"/>
    <property type="project" value="InterPro"/>
</dbReference>
<dbReference type="HOGENOM" id="CLU_047691_4_3_10"/>
<evidence type="ECO:0000259" key="6">
    <source>
        <dbReference type="Pfam" id="PF08281"/>
    </source>
</evidence>
<dbReference type="SUPFAM" id="SSF88946">
    <property type="entry name" value="Sigma2 domain of RNA polymerase sigma factors"/>
    <property type="match status" value="1"/>
</dbReference>
<comment type="similarity">
    <text evidence="1">Belongs to the sigma-70 factor family. ECF subfamily.</text>
</comment>